<accession>A0A5B0E2C5</accession>
<gene>
    <name evidence="3" type="ORF">FPY71_01825</name>
</gene>
<dbReference type="InterPro" id="IPR032466">
    <property type="entry name" value="Metal_Hydrolase"/>
</dbReference>
<dbReference type="InterPro" id="IPR006680">
    <property type="entry name" value="Amidohydro-rel"/>
</dbReference>
<dbReference type="Gene3D" id="3.20.20.140">
    <property type="entry name" value="Metal-dependent hydrolases"/>
    <property type="match status" value="1"/>
</dbReference>
<keyword evidence="3" id="KW-0378">Hydrolase</keyword>
<dbReference type="GO" id="GO:0019748">
    <property type="term" value="P:secondary metabolic process"/>
    <property type="evidence" value="ECO:0007669"/>
    <property type="project" value="TreeGrafter"/>
</dbReference>
<dbReference type="PANTHER" id="PTHR21240">
    <property type="entry name" value="2-AMINO-3-CARBOXYLMUCONATE-6-SEMIALDEHYDE DECARBOXYLASE"/>
    <property type="match status" value="1"/>
</dbReference>
<evidence type="ECO:0000313" key="3">
    <source>
        <dbReference type="EMBL" id="KAA0971890.1"/>
    </source>
</evidence>
<comment type="caution">
    <text evidence="3">The sequence shown here is derived from an EMBL/GenBank/DDBJ whole genome shotgun (WGS) entry which is preliminary data.</text>
</comment>
<dbReference type="RefSeq" id="WP_149297064.1">
    <property type="nucleotide sequence ID" value="NZ_VTWH01000001.1"/>
</dbReference>
<dbReference type="InterPro" id="IPR032465">
    <property type="entry name" value="ACMSD"/>
</dbReference>
<feature type="domain" description="Amidohydrolase-related" evidence="2">
    <location>
        <begin position="27"/>
        <end position="349"/>
    </location>
</feature>
<dbReference type="Pfam" id="PF04909">
    <property type="entry name" value="Amidohydro_2"/>
    <property type="match status" value="1"/>
</dbReference>
<proteinExistence type="predicted"/>
<sequence>MTDIWNSYGETAGRRHVKTARPKGQTIDIHSHVAIPAANKIVEGHLDLATIPLAHFSSEVTTAVNQMQERDRGPNMTQYEARLADMDAAGVDMQLIMPPPGQCFTTVRADIASKAARVVNEGLAEYVSRYPDRFTALGTVTLQDGDLAAEELEYVMKLGHKGVQILTNVAGNEISDPAYAPFWAKAEELGAVVLLHPNGFTEGRRLARHYFNNVIGNPLETTLAISDLIFDGVMERYPKLKVIVVHGGGYLGGYSARMDHAWNARSDVKVVPQAPTTYLKRMYFDTVVFSNEQLEALVRTIGADHVLMGTDYPFDMAESDPVGHVMGAALDDDVKEAICGGNARRLLGL</sequence>
<evidence type="ECO:0000313" key="4">
    <source>
        <dbReference type="Proteomes" id="UP000324738"/>
    </source>
</evidence>
<dbReference type="EMBL" id="VTWH01000001">
    <property type="protein sequence ID" value="KAA0971890.1"/>
    <property type="molecule type" value="Genomic_DNA"/>
</dbReference>
<dbReference type="OrthoDB" id="149172at2"/>
<dbReference type="Proteomes" id="UP000324738">
    <property type="component" value="Unassembled WGS sequence"/>
</dbReference>
<keyword evidence="1" id="KW-0456">Lyase</keyword>
<dbReference type="AlphaFoldDB" id="A0A5B0E2C5"/>
<evidence type="ECO:0000259" key="2">
    <source>
        <dbReference type="Pfam" id="PF04909"/>
    </source>
</evidence>
<keyword evidence="4" id="KW-1185">Reference proteome</keyword>
<dbReference type="GO" id="GO:0016787">
    <property type="term" value="F:hydrolase activity"/>
    <property type="evidence" value="ECO:0007669"/>
    <property type="project" value="UniProtKB-KW"/>
</dbReference>
<dbReference type="SUPFAM" id="SSF51556">
    <property type="entry name" value="Metallo-dependent hydrolases"/>
    <property type="match status" value="1"/>
</dbReference>
<reference evidence="3 4" key="1">
    <citation type="submission" date="2019-08" db="EMBL/GenBank/DDBJ databases">
        <title>Aureimonas fodiniaquatilis sp. nov., isolated from a coal mine wastewater.</title>
        <authorList>
            <person name="Kim W."/>
        </authorList>
    </citation>
    <scope>NUCLEOTIDE SEQUENCE [LARGE SCALE GENOMIC DNA]</scope>
    <source>
        <strain evidence="3 4">CAU 1482</strain>
    </source>
</reference>
<name>A0A5B0E2C5_9HYPH</name>
<evidence type="ECO:0000256" key="1">
    <source>
        <dbReference type="ARBA" id="ARBA00023239"/>
    </source>
</evidence>
<dbReference type="GO" id="GO:0016831">
    <property type="term" value="F:carboxy-lyase activity"/>
    <property type="evidence" value="ECO:0007669"/>
    <property type="project" value="InterPro"/>
</dbReference>
<dbReference type="GO" id="GO:0005737">
    <property type="term" value="C:cytoplasm"/>
    <property type="evidence" value="ECO:0007669"/>
    <property type="project" value="TreeGrafter"/>
</dbReference>
<organism evidence="3 4">
    <name type="scientific">Aureimonas fodinaquatilis</name>
    <dbReference type="NCBI Taxonomy" id="2565783"/>
    <lineage>
        <taxon>Bacteria</taxon>
        <taxon>Pseudomonadati</taxon>
        <taxon>Pseudomonadota</taxon>
        <taxon>Alphaproteobacteria</taxon>
        <taxon>Hyphomicrobiales</taxon>
        <taxon>Aurantimonadaceae</taxon>
        <taxon>Aureimonas</taxon>
    </lineage>
</organism>
<protein>
    <submittedName>
        <fullName evidence="3">Amidohydrolase</fullName>
    </submittedName>
</protein>
<dbReference type="PANTHER" id="PTHR21240:SF28">
    <property type="entry name" value="ISO-OROTATE DECARBOXYLASE (EUROFUNG)"/>
    <property type="match status" value="1"/>
</dbReference>